<name>A0A3B0ZUZ0_9ZZZZ</name>
<protein>
    <recommendedName>
        <fullName evidence="2">Lipoprotein</fullName>
    </recommendedName>
</protein>
<dbReference type="EMBL" id="UOFR01000013">
    <property type="protein sequence ID" value="VAW91873.1"/>
    <property type="molecule type" value="Genomic_DNA"/>
</dbReference>
<dbReference type="AlphaFoldDB" id="A0A3B0ZUZ0"/>
<reference evidence="1" key="1">
    <citation type="submission" date="2018-06" db="EMBL/GenBank/DDBJ databases">
        <authorList>
            <person name="Zhirakovskaya E."/>
        </authorList>
    </citation>
    <scope>NUCLEOTIDE SEQUENCE</scope>
</reference>
<accession>A0A3B0ZUZ0</accession>
<sequence>MIKVIFILFMFLTISGCTSLNVKPAHNVGNNEICVIENNGVNPDFTTAYLRQIKNNGYRVKIVNSDEAVNCEFTSTYSATYGQHWGVYLATSQLKIYHKGLVIGEAKYNAPFASPAKHGRVEDKIDDMVNELLPAR</sequence>
<gene>
    <name evidence="1" type="ORF">MNBD_GAMMA21-2808</name>
</gene>
<organism evidence="1">
    <name type="scientific">hydrothermal vent metagenome</name>
    <dbReference type="NCBI Taxonomy" id="652676"/>
    <lineage>
        <taxon>unclassified sequences</taxon>
        <taxon>metagenomes</taxon>
        <taxon>ecological metagenomes</taxon>
    </lineage>
</organism>
<proteinExistence type="predicted"/>
<dbReference type="PROSITE" id="PS51257">
    <property type="entry name" value="PROKAR_LIPOPROTEIN"/>
    <property type="match status" value="1"/>
</dbReference>
<evidence type="ECO:0008006" key="2">
    <source>
        <dbReference type="Google" id="ProtNLM"/>
    </source>
</evidence>
<evidence type="ECO:0000313" key="1">
    <source>
        <dbReference type="EMBL" id="VAW91873.1"/>
    </source>
</evidence>